<dbReference type="FunFam" id="1.10.10.10:FF:000322">
    <property type="entry name" value="Probable disease resistance protein At1g63360"/>
    <property type="match status" value="1"/>
</dbReference>
<dbReference type="Proteomes" id="UP000075243">
    <property type="component" value="Chromosome 11"/>
</dbReference>
<dbReference type="InterPro" id="IPR003591">
    <property type="entry name" value="Leu-rich_rpt_typical-subtyp"/>
</dbReference>
<proteinExistence type="predicted"/>
<dbReference type="SUPFAM" id="SSF52047">
    <property type="entry name" value="RNI-like"/>
    <property type="match status" value="1"/>
</dbReference>
<dbReference type="OMA" id="NENAPHI"/>
<dbReference type="GO" id="GO:0006952">
    <property type="term" value="P:defense response"/>
    <property type="evidence" value="ECO:0007669"/>
    <property type="project" value="UniProtKB-KW"/>
</dbReference>
<dbReference type="Pfam" id="PF00931">
    <property type="entry name" value="NB-ARC"/>
    <property type="match status" value="1"/>
</dbReference>
<dbReference type="InterPro" id="IPR032675">
    <property type="entry name" value="LRR_dom_sf"/>
</dbReference>
<evidence type="ECO:0000256" key="3">
    <source>
        <dbReference type="ARBA" id="ARBA00022741"/>
    </source>
</evidence>
<evidence type="ECO:0000259" key="6">
    <source>
        <dbReference type="Pfam" id="PF00931"/>
    </source>
</evidence>
<dbReference type="InterPro" id="IPR058922">
    <property type="entry name" value="WHD_DRP"/>
</dbReference>
<dbReference type="InterPro" id="IPR041118">
    <property type="entry name" value="Rx_N"/>
</dbReference>
<dbReference type="InterPro" id="IPR056789">
    <property type="entry name" value="LRR_R13L1-DRL21"/>
</dbReference>
<name>A0A151SHY2_CAJCA</name>
<dbReference type="SUPFAM" id="SSF52058">
    <property type="entry name" value="L domain-like"/>
    <property type="match status" value="1"/>
</dbReference>
<dbReference type="EMBL" id="CM003613">
    <property type="protein sequence ID" value="KYP54446.1"/>
    <property type="molecule type" value="Genomic_DNA"/>
</dbReference>
<dbReference type="SMART" id="SM00369">
    <property type="entry name" value="LRR_TYP"/>
    <property type="match status" value="2"/>
</dbReference>
<evidence type="ECO:0000259" key="9">
    <source>
        <dbReference type="Pfam" id="PF25019"/>
    </source>
</evidence>
<dbReference type="PRINTS" id="PR00364">
    <property type="entry name" value="DISEASERSIST"/>
</dbReference>
<organism evidence="10 11">
    <name type="scientific">Cajanus cajan</name>
    <name type="common">Pigeon pea</name>
    <name type="synonym">Cajanus indicus</name>
    <dbReference type="NCBI Taxonomy" id="3821"/>
    <lineage>
        <taxon>Eukaryota</taxon>
        <taxon>Viridiplantae</taxon>
        <taxon>Streptophyta</taxon>
        <taxon>Embryophyta</taxon>
        <taxon>Tracheophyta</taxon>
        <taxon>Spermatophyta</taxon>
        <taxon>Magnoliopsida</taxon>
        <taxon>eudicotyledons</taxon>
        <taxon>Gunneridae</taxon>
        <taxon>Pentapetalae</taxon>
        <taxon>rosids</taxon>
        <taxon>fabids</taxon>
        <taxon>Fabales</taxon>
        <taxon>Fabaceae</taxon>
        <taxon>Papilionoideae</taxon>
        <taxon>50 kb inversion clade</taxon>
        <taxon>NPAAA clade</taxon>
        <taxon>indigoferoid/millettioid clade</taxon>
        <taxon>Phaseoleae</taxon>
        <taxon>Cajanus</taxon>
    </lineage>
</organism>
<evidence type="ECO:0000259" key="7">
    <source>
        <dbReference type="Pfam" id="PF18052"/>
    </source>
</evidence>
<dbReference type="InterPro" id="IPR002182">
    <property type="entry name" value="NB-ARC"/>
</dbReference>
<evidence type="ECO:0000259" key="8">
    <source>
        <dbReference type="Pfam" id="PF23559"/>
    </source>
</evidence>
<keyword evidence="5" id="KW-0067">ATP-binding</keyword>
<dbReference type="PANTHER" id="PTHR36766">
    <property type="entry name" value="PLANT BROAD-SPECTRUM MILDEW RESISTANCE PROTEIN RPW8"/>
    <property type="match status" value="1"/>
</dbReference>
<evidence type="ECO:0000313" key="10">
    <source>
        <dbReference type="EMBL" id="KYP54446.1"/>
    </source>
</evidence>
<dbReference type="OrthoDB" id="1896560at2759"/>
<dbReference type="GO" id="GO:0051707">
    <property type="term" value="P:response to other organism"/>
    <property type="evidence" value="ECO:0007669"/>
    <property type="project" value="UniProtKB-ARBA"/>
</dbReference>
<keyword evidence="11" id="KW-1185">Reference proteome</keyword>
<keyword evidence="1" id="KW-0433">Leucine-rich repeat</keyword>
<dbReference type="GO" id="GO:0005524">
    <property type="term" value="F:ATP binding"/>
    <property type="evidence" value="ECO:0007669"/>
    <property type="project" value="UniProtKB-KW"/>
</dbReference>
<dbReference type="Gene3D" id="1.10.8.430">
    <property type="entry name" value="Helical domain of apoptotic protease-activating factors"/>
    <property type="match status" value="1"/>
</dbReference>
<feature type="domain" description="Disease resistance protein winged helix" evidence="8">
    <location>
        <begin position="415"/>
        <end position="484"/>
    </location>
</feature>
<accession>A0A151SHY2</accession>
<reference evidence="10 11" key="1">
    <citation type="journal article" date="2012" name="Nat. Biotechnol.">
        <title>Draft genome sequence of pigeonpea (Cajanus cajan), an orphan legume crop of resource-poor farmers.</title>
        <authorList>
            <person name="Varshney R.K."/>
            <person name="Chen W."/>
            <person name="Li Y."/>
            <person name="Bharti A.K."/>
            <person name="Saxena R.K."/>
            <person name="Schlueter J.A."/>
            <person name="Donoghue M.T."/>
            <person name="Azam S."/>
            <person name="Fan G."/>
            <person name="Whaley A.M."/>
            <person name="Farmer A.D."/>
            <person name="Sheridan J."/>
            <person name="Iwata A."/>
            <person name="Tuteja R."/>
            <person name="Penmetsa R.V."/>
            <person name="Wu W."/>
            <person name="Upadhyaya H.D."/>
            <person name="Yang S.P."/>
            <person name="Shah T."/>
            <person name="Saxena K.B."/>
            <person name="Michael T."/>
            <person name="McCombie W.R."/>
            <person name="Yang B."/>
            <person name="Zhang G."/>
            <person name="Yang H."/>
            <person name="Wang J."/>
            <person name="Spillane C."/>
            <person name="Cook D.R."/>
            <person name="May G.D."/>
            <person name="Xu X."/>
            <person name="Jackson S.A."/>
        </authorList>
    </citation>
    <scope>NUCLEOTIDE SEQUENCE [LARGE SCALE GENOMIC DNA]</scope>
    <source>
        <strain evidence="11">cv. Asha</strain>
    </source>
</reference>
<dbReference type="InterPro" id="IPR036388">
    <property type="entry name" value="WH-like_DNA-bd_sf"/>
</dbReference>
<dbReference type="PANTHER" id="PTHR36766:SF51">
    <property type="entry name" value="DISEASE RESISTANCE RPP13-LIKE PROTEIN 1"/>
    <property type="match status" value="1"/>
</dbReference>
<dbReference type="Pfam" id="PF18052">
    <property type="entry name" value="Rx_N"/>
    <property type="match status" value="1"/>
</dbReference>
<dbReference type="FunFam" id="3.40.50.300:FF:001091">
    <property type="entry name" value="Probable disease resistance protein At1g61300"/>
    <property type="match status" value="1"/>
</dbReference>
<dbReference type="Gene3D" id="1.10.10.10">
    <property type="entry name" value="Winged helix-like DNA-binding domain superfamily/Winged helix DNA-binding domain"/>
    <property type="match status" value="1"/>
</dbReference>
<keyword evidence="3" id="KW-0547">Nucleotide-binding</keyword>
<evidence type="ECO:0000313" key="11">
    <source>
        <dbReference type="Proteomes" id="UP000075243"/>
    </source>
</evidence>
<dbReference type="Gene3D" id="1.20.5.4130">
    <property type="match status" value="1"/>
</dbReference>
<dbReference type="GO" id="GO:0043531">
    <property type="term" value="F:ADP binding"/>
    <property type="evidence" value="ECO:0007669"/>
    <property type="project" value="InterPro"/>
</dbReference>
<dbReference type="Gramene" id="C.cajan_00615.t">
    <property type="protein sequence ID" value="C.cajan_00615.t.cds1"/>
    <property type="gene ID" value="C.cajan_00615"/>
</dbReference>
<evidence type="ECO:0000256" key="1">
    <source>
        <dbReference type="ARBA" id="ARBA00022614"/>
    </source>
</evidence>
<evidence type="ECO:0000256" key="2">
    <source>
        <dbReference type="ARBA" id="ARBA00022737"/>
    </source>
</evidence>
<dbReference type="Gene3D" id="3.40.50.300">
    <property type="entry name" value="P-loop containing nucleotide triphosphate hydrolases"/>
    <property type="match status" value="1"/>
</dbReference>
<sequence>MAEGVVVGAFLSSFLEVVFDRLSSPQFVNLIQGKKLDQHLLERLKSALYAVQSVVNDAEHKQINDPAVKNWLHDLKDAVYVADDLLDQVSTAAATQNEVSNFLSIFLNLRDRKVANKIQDITSKLEYIVKYKDVLGLQEVGREHFSWRAPSTSLLEGYNVYGRDQDRETMVKLLLDDGSDDNISVMPIVGMGGVGKTTLAQLMYNDENLMNKFELKGWVCVSEEFDVFKVTKTLIEAVTFRACNMKDLNSLQLDLKKILTGKKFFVVLDDVWNDDYNGWCSLIKPFLYGLRGSKILVTTRSEKVASIVQTCPPYYLNHLSDEHCWSLFADHACFPKSNGNSTLEKIGREIVTKCKGLPLAAQTLGGQLRTKRYIKDWNTILDKELWEFPVIIPTLRRSYYHLPSHLKRCFVYCSLYPKNYKFVKDELILLWMAEDLLEQPKRGKTIEEVGSEYFDDLASRLFLKQFKTDDDQTFVMHDLINDLAISLAGDFYFRSEELGREDKINFHTHHLSYGSLSHPISKNFDAIVELKTLRTFLQIKFSPPSFSFESTALIILSKFKYLRVLSFSCCRELEELPDLVGELIHLRYLDLSKTSIQTLPESLSNLFNLQTLKLLECIKLTMLPSGMQNLENLRHLDIRGTSLEVMPQGMSKLKHLQVLSYFVVGKQEENGIKELGELSNLHGSLWIRKLENITDGGEAGEARIMYKTHIKDLSLEWSSGVDLVTTSTITEREILEELQPHKGLKVLSINTYRGTLFPHWVGHSSYHNMTRVILFSCSNCCMLPSLGQLPLLKFLEIQDFNGVETIGAEFYKNDNDHHSSLEIPFPCLECLSFGRMPCWKAWHSIEPDNVFPQLKQLTIFDCPMLTGDLPNHLPALETLEIHKCVNLISSLPMAPAICELMIDESHRVVLQSQELPISLQSLSVGGCELVESVFKAIAIHQPTSLQFLSISDCSSDISLSLNCLPKCLKQCQILNCEKLEFLKHEQQHNSLESLELDKSCDSLTWLSLEAFPSLKILELKGCRNLESISMPRWRDSALDELFIRDCPNFTSFPEQGLTASNMNYFTVMGCDKLKSLPRDMKTLLPKLKRMEISDCPEIDSFPQGGLPPKMEALVILNCEKLLRGLSSMGTSQALGLSFLSIGGVFCESVKSFQRRVWCLSFPL</sequence>
<evidence type="ECO:0000256" key="5">
    <source>
        <dbReference type="ARBA" id="ARBA00022840"/>
    </source>
</evidence>
<feature type="domain" description="R13L1/DRL21-like LRR repeat region" evidence="9">
    <location>
        <begin position="672"/>
        <end position="799"/>
    </location>
</feature>
<dbReference type="InterPro" id="IPR042197">
    <property type="entry name" value="Apaf_helical"/>
</dbReference>
<protein>
    <submittedName>
        <fullName evidence="10">Disease resistance RPP13-like protein 1</fullName>
    </submittedName>
</protein>
<feature type="domain" description="NB-ARC" evidence="6">
    <location>
        <begin position="170"/>
        <end position="332"/>
    </location>
</feature>
<keyword evidence="4" id="KW-0611">Plant defense</keyword>
<dbReference type="SUPFAM" id="SSF52540">
    <property type="entry name" value="P-loop containing nucleoside triphosphate hydrolases"/>
    <property type="match status" value="1"/>
</dbReference>
<dbReference type="AlphaFoldDB" id="A0A151SHY2"/>
<dbReference type="InterPro" id="IPR027417">
    <property type="entry name" value="P-loop_NTPase"/>
</dbReference>
<gene>
    <name evidence="10" type="ORF">KK1_000634</name>
</gene>
<dbReference type="Pfam" id="PF25019">
    <property type="entry name" value="LRR_R13L1-DRL21"/>
    <property type="match status" value="1"/>
</dbReference>
<evidence type="ECO:0000256" key="4">
    <source>
        <dbReference type="ARBA" id="ARBA00022821"/>
    </source>
</evidence>
<keyword evidence="2" id="KW-0677">Repeat</keyword>
<dbReference type="Pfam" id="PF23559">
    <property type="entry name" value="WHD_DRP"/>
    <property type="match status" value="1"/>
</dbReference>
<dbReference type="Gene3D" id="3.80.10.10">
    <property type="entry name" value="Ribonuclease Inhibitor"/>
    <property type="match status" value="2"/>
</dbReference>
<feature type="domain" description="Disease resistance N-terminal" evidence="7">
    <location>
        <begin position="10"/>
        <end position="98"/>
    </location>
</feature>